<gene>
    <name evidence="2" type="ORF">DES49_0531</name>
</gene>
<protein>
    <submittedName>
        <fullName evidence="2">Uncharacterized protein</fullName>
    </submittedName>
</protein>
<sequence>MNHTFRTINRYHDQFESYKRVVTLESLTFWLSMLSVVAFVYSLFWLFNNQLWPKSTIDHNVRIFFVMGLEILVLFFWFKLQSKRDKLVVESAKELLSTDEEDISSLKKLWLEETLGVTSREFFDLAIEIDQMLDLKERNRSPLSLDGKKLAGYIFAPESRNRILAMFMGVCAAIIGLSISAGASLEDVFSFVEGESIGSMAIIVAVISLFLMLGYLVLWYMFLMIAASISMGFEWFDGLNSTSHRRARTFINQLIILHELPKGRVRSNT</sequence>
<feature type="transmembrane region" description="Helical" evidence="1">
    <location>
        <begin position="197"/>
        <end position="222"/>
    </location>
</feature>
<accession>A0A4R7K467</accession>
<keyword evidence="3" id="KW-1185">Reference proteome</keyword>
<organism evidence="2 3">
    <name type="scientific">Halospina denitrificans</name>
    <dbReference type="NCBI Taxonomy" id="332522"/>
    <lineage>
        <taxon>Bacteria</taxon>
        <taxon>Pseudomonadati</taxon>
        <taxon>Pseudomonadota</taxon>
        <taxon>Gammaproteobacteria</taxon>
        <taxon>Halospina</taxon>
    </lineage>
</organism>
<comment type="caution">
    <text evidence="2">The sequence shown here is derived from an EMBL/GenBank/DDBJ whole genome shotgun (WGS) entry which is preliminary data.</text>
</comment>
<feature type="transmembrane region" description="Helical" evidence="1">
    <location>
        <begin position="21"/>
        <end position="47"/>
    </location>
</feature>
<keyword evidence="1" id="KW-1133">Transmembrane helix</keyword>
<keyword evidence="1" id="KW-0472">Membrane</keyword>
<feature type="transmembrane region" description="Helical" evidence="1">
    <location>
        <begin position="59"/>
        <end position="78"/>
    </location>
</feature>
<evidence type="ECO:0000256" key="1">
    <source>
        <dbReference type="SAM" id="Phobius"/>
    </source>
</evidence>
<reference evidence="2 3" key="1">
    <citation type="submission" date="2019-03" db="EMBL/GenBank/DDBJ databases">
        <title>Genomic Encyclopedia of Type Strains, Phase IV (KMG-IV): sequencing the most valuable type-strain genomes for metagenomic binning, comparative biology and taxonomic classification.</title>
        <authorList>
            <person name="Goeker M."/>
        </authorList>
    </citation>
    <scope>NUCLEOTIDE SEQUENCE [LARGE SCALE GENOMIC DNA]</scope>
    <source>
        <strain evidence="2 3">DSM 15505</strain>
    </source>
</reference>
<evidence type="ECO:0000313" key="3">
    <source>
        <dbReference type="Proteomes" id="UP000295830"/>
    </source>
</evidence>
<dbReference type="Proteomes" id="UP000295830">
    <property type="component" value="Unassembled WGS sequence"/>
</dbReference>
<dbReference type="AlphaFoldDB" id="A0A4R7K467"/>
<evidence type="ECO:0000313" key="2">
    <source>
        <dbReference type="EMBL" id="TDT44429.1"/>
    </source>
</evidence>
<proteinExistence type="predicted"/>
<dbReference type="EMBL" id="SOAX01000001">
    <property type="protein sequence ID" value="TDT44429.1"/>
    <property type="molecule type" value="Genomic_DNA"/>
</dbReference>
<name>A0A4R7K467_9GAMM</name>
<keyword evidence="1" id="KW-0812">Transmembrane</keyword>
<feature type="transmembrane region" description="Helical" evidence="1">
    <location>
        <begin position="163"/>
        <end position="185"/>
    </location>
</feature>